<keyword evidence="3" id="KW-1185">Reference proteome</keyword>
<name>A0ABN9AGH3_9NEOB</name>
<dbReference type="Proteomes" id="UP001162483">
    <property type="component" value="Unassembled WGS sequence"/>
</dbReference>
<dbReference type="InterPro" id="IPR002018">
    <property type="entry name" value="CarbesteraseB"/>
</dbReference>
<dbReference type="Pfam" id="PF00135">
    <property type="entry name" value="COesterase"/>
    <property type="match status" value="1"/>
</dbReference>
<comment type="caution">
    <text evidence="2">The sequence shown here is derived from an EMBL/GenBank/DDBJ whole genome shotgun (WGS) entry which is preliminary data.</text>
</comment>
<proteinExistence type="predicted"/>
<sequence>MAGVVFVNNMDGHLFAGIDMPAINRPLQKIYSDEVHKLVQGLTLPKGTSALDIAFELYTDQWGANPDQEVMKKTVVDMETDYIFLVPTQEALALHYMHAQNANTYSYLFFLTHLACLCTQAGWEPIMLRTCSLCLVNHSGTPSLTGHKTVMSLKP</sequence>
<evidence type="ECO:0000313" key="3">
    <source>
        <dbReference type="Proteomes" id="UP001162483"/>
    </source>
</evidence>
<reference evidence="2" key="1">
    <citation type="submission" date="2023-05" db="EMBL/GenBank/DDBJ databases">
        <authorList>
            <person name="Stuckert A."/>
        </authorList>
    </citation>
    <scope>NUCLEOTIDE SEQUENCE</scope>
</reference>
<evidence type="ECO:0000259" key="1">
    <source>
        <dbReference type="Pfam" id="PF00135"/>
    </source>
</evidence>
<gene>
    <name evidence="2" type="ORF">SPARVUS_LOCUS614105</name>
</gene>
<feature type="domain" description="Carboxylesterase type B" evidence="1">
    <location>
        <begin position="7"/>
        <end position="109"/>
    </location>
</feature>
<dbReference type="EMBL" id="CATNWA010000188">
    <property type="protein sequence ID" value="CAI9534285.1"/>
    <property type="molecule type" value="Genomic_DNA"/>
</dbReference>
<dbReference type="SUPFAM" id="SSF53474">
    <property type="entry name" value="alpha/beta-Hydrolases"/>
    <property type="match status" value="1"/>
</dbReference>
<protein>
    <recommendedName>
        <fullName evidence="1">Carboxylesterase type B domain-containing protein</fullName>
    </recommendedName>
</protein>
<accession>A0ABN9AGH3</accession>
<dbReference type="Gene3D" id="3.40.50.1820">
    <property type="entry name" value="alpha/beta hydrolase"/>
    <property type="match status" value="1"/>
</dbReference>
<organism evidence="2 3">
    <name type="scientific">Staurois parvus</name>
    <dbReference type="NCBI Taxonomy" id="386267"/>
    <lineage>
        <taxon>Eukaryota</taxon>
        <taxon>Metazoa</taxon>
        <taxon>Chordata</taxon>
        <taxon>Craniata</taxon>
        <taxon>Vertebrata</taxon>
        <taxon>Euteleostomi</taxon>
        <taxon>Amphibia</taxon>
        <taxon>Batrachia</taxon>
        <taxon>Anura</taxon>
        <taxon>Neobatrachia</taxon>
        <taxon>Ranoidea</taxon>
        <taxon>Ranidae</taxon>
        <taxon>Staurois</taxon>
    </lineage>
</organism>
<evidence type="ECO:0000313" key="2">
    <source>
        <dbReference type="EMBL" id="CAI9534285.1"/>
    </source>
</evidence>
<dbReference type="InterPro" id="IPR029058">
    <property type="entry name" value="AB_hydrolase_fold"/>
</dbReference>